<dbReference type="GO" id="GO:0046872">
    <property type="term" value="F:metal ion binding"/>
    <property type="evidence" value="ECO:0007669"/>
    <property type="project" value="InterPro"/>
</dbReference>
<dbReference type="SUPFAM" id="SSF49329">
    <property type="entry name" value="Cu,Zn superoxide dismutase-like"/>
    <property type="match status" value="1"/>
</dbReference>
<name>A0AAD4KR13_9EURO</name>
<dbReference type="AlphaFoldDB" id="A0AAD4KR13"/>
<accession>A0AAD4KR13</accession>
<evidence type="ECO:0000256" key="3">
    <source>
        <dbReference type="ARBA" id="ARBA00010457"/>
    </source>
</evidence>
<feature type="chain" id="PRO_5041970194" description="superoxide dismutase" evidence="9">
    <location>
        <begin position="18"/>
        <end position="247"/>
    </location>
</feature>
<feature type="compositionally biased region" description="Low complexity" evidence="8">
    <location>
        <begin position="202"/>
        <end position="220"/>
    </location>
</feature>
<evidence type="ECO:0000313" key="10">
    <source>
        <dbReference type="EMBL" id="KAH8697399.1"/>
    </source>
</evidence>
<dbReference type="Proteomes" id="UP001201262">
    <property type="component" value="Unassembled WGS sequence"/>
</dbReference>
<evidence type="ECO:0000256" key="6">
    <source>
        <dbReference type="ARBA" id="ARBA00022862"/>
    </source>
</evidence>
<evidence type="ECO:0000256" key="2">
    <source>
        <dbReference type="ARBA" id="ARBA00004613"/>
    </source>
</evidence>
<comment type="similarity">
    <text evidence="3">Belongs to the Cu-Zn superoxide dismutase family.</text>
</comment>
<dbReference type="InterPro" id="IPR036423">
    <property type="entry name" value="SOD-like_Cu/Zn_dom_sf"/>
</dbReference>
<protein>
    <recommendedName>
        <fullName evidence="4">superoxide dismutase</fullName>
        <ecNumber evidence="4">1.15.1.1</ecNumber>
    </recommendedName>
</protein>
<feature type="region of interest" description="Disordered" evidence="8">
    <location>
        <begin position="187"/>
        <end position="220"/>
    </location>
</feature>
<comment type="caution">
    <text evidence="10">The sequence shown here is derived from an EMBL/GenBank/DDBJ whole genome shotgun (WGS) entry which is preliminary data.</text>
</comment>
<evidence type="ECO:0000256" key="4">
    <source>
        <dbReference type="ARBA" id="ARBA00012682"/>
    </source>
</evidence>
<evidence type="ECO:0000256" key="8">
    <source>
        <dbReference type="SAM" id="MobiDB-lite"/>
    </source>
</evidence>
<keyword evidence="9" id="KW-0732">Signal</keyword>
<comment type="catalytic activity">
    <reaction evidence="7">
        <text>2 superoxide + 2 H(+) = H2O2 + O2</text>
        <dbReference type="Rhea" id="RHEA:20696"/>
        <dbReference type="ChEBI" id="CHEBI:15378"/>
        <dbReference type="ChEBI" id="CHEBI:15379"/>
        <dbReference type="ChEBI" id="CHEBI:16240"/>
        <dbReference type="ChEBI" id="CHEBI:18421"/>
        <dbReference type="EC" id="1.15.1.1"/>
    </reaction>
</comment>
<dbReference type="EMBL" id="JAJTJA010000006">
    <property type="protein sequence ID" value="KAH8697399.1"/>
    <property type="molecule type" value="Genomic_DNA"/>
</dbReference>
<evidence type="ECO:0000313" key="11">
    <source>
        <dbReference type="Proteomes" id="UP001201262"/>
    </source>
</evidence>
<dbReference type="FunFam" id="2.60.40.200:FF:000007">
    <property type="entry name" value="Cell surface Cu-only superoxide dismutase 5"/>
    <property type="match status" value="1"/>
</dbReference>
<evidence type="ECO:0000256" key="7">
    <source>
        <dbReference type="ARBA" id="ARBA00049204"/>
    </source>
</evidence>
<keyword evidence="5" id="KW-0964">Secreted</keyword>
<keyword evidence="6" id="KW-0049">Antioxidant</keyword>
<proteinExistence type="inferred from homology"/>
<evidence type="ECO:0000256" key="1">
    <source>
        <dbReference type="ARBA" id="ARBA00004196"/>
    </source>
</evidence>
<organism evidence="10 11">
    <name type="scientific">Talaromyces proteolyticus</name>
    <dbReference type="NCBI Taxonomy" id="1131652"/>
    <lineage>
        <taxon>Eukaryota</taxon>
        <taxon>Fungi</taxon>
        <taxon>Dikarya</taxon>
        <taxon>Ascomycota</taxon>
        <taxon>Pezizomycotina</taxon>
        <taxon>Eurotiomycetes</taxon>
        <taxon>Eurotiomycetidae</taxon>
        <taxon>Eurotiales</taxon>
        <taxon>Trichocomaceae</taxon>
        <taxon>Talaromyces</taxon>
        <taxon>Talaromyces sect. Bacilispori</taxon>
    </lineage>
</organism>
<dbReference type="RefSeq" id="XP_046072100.1">
    <property type="nucleotide sequence ID" value="XM_046214051.1"/>
</dbReference>
<feature type="signal peptide" evidence="9">
    <location>
        <begin position="1"/>
        <end position="17"/>
    </location>
</feature>
<reference evidence="10" key="1">
    <citation type="submission" date="2021-12" db="EMBL/GenBank/DDBJ databases">
        <title>Convergent genome expansion in fungi linked to evolution of root-endophyte symbiosis.</title>
        <authorList>
            <consortium name="DOE Joint Genome Institute"/>
            <person name="Ke Y.-H."/>
            <person name="Bonito G."/>
            <person name="Liao H.-L."/>
            <person name="Looney B."/>
            <person name="Rojas-Flechas A."/>
            <person name="Nash J."/>
            <person name="Hameed K."/>
            <person name="Schadt C."/>
            <person name="Martin F."/>
            <person name="Crous P.W."/>
            <person name="Miettinen O."/>
            <person name="Magnuson J.K."/>
            <person name="Labbe J."/>
            <person name="Jacobson D."/>
            <person name="Doktycz M.J."/>
            <person name="Veneault-Fourrey C."/>
            <person name="Kuo A."/>
            <person name="Mondo S."/>
            <person name="Calhoun S."/>
            <person name="Riley R."/>
            <person name="Ohm R."/>
            <person name="LaButti K."/>
            <person name="Andreopoulos B."/>
            <person name="Pangilinan J."/>
            <person name="Nolan M."/>
            <person name="Tritt A."/>
            <person name="Clum A."/>
            <person name="Lipzen A."/>
            <person name="Daum C."/>
            <person name="Barry K."/>
            <person name="Grigoriev I.V."/>
            <person name="Vilgalys R."/>
        </authorList>
    </citation>
    <scope>NUCLEOTIDE SEQUENCE</scope>
    <source>
        <strain evidence="10">PMI_201</strain>
    </source>
</reference>
<keyword evidence="11" id="KW-1185">Reference proteome</keyword>
<comment type="subcellular location">
    <subcellularLocation>
        <location evidence="1">Cell envelope</location>
    </subcellularLocation>
    <subcellularLocation>
        <location evidence="2">Secreted</location>
    </subcellularLocation>
</comment>
<dbReference type="Gene3D" id="2.60.40.200">
    <property type="entry name" value="Superoxide dismutase, copper/zinc binding domain"/>
    <property type="match status" value="1"/>
</dbReference>
<dbReference type="EC" id="1.15.1.1" evidence="4"/>
<dbReference type="GeneID" id="70244338"/>
<dbReference type="GO" id="GO:0005576">
    <property type="term" value="C:extracellular region"/>
    <property type="evidence" value="ECO:0007669"/>
    <property type="project" value="UniProtKB-SubCell"/>
</dbReference>
<dbReference type="GO" id="GO:0004784">
    <property type="term" value="F:superoxide dismutase activity"/>
    <property type="evidence" value="ECO:0007669"/>
    <property type="project" value="UniProtKB-EC"/>
</dbReference>
<evidence type="ECO:0000256" key="9">
    <source>
        <dbReference type="SAM" id="SignalP"/>
    </source>
</evidence>
<gene>
    <name evidence="10" type="ORF">BGW36DRAFT_359192</name>
</gene>
<sequence length="247" mass="25909">MIRFLLIFATFMLAILGQDTIEAPVITGNEDVTYTASLSNSHSSSIHGAVTVTPGSGGVGLLFRVFFTGLPEDAGPFPYHIHVLKVPSNGSCAAAGSHLDPYHRGEDPPCNSAEPATCQLGDLSGKHELAIVAPGVDNFSAEYTDFYLSDRQESIAYIGNLSVVIHASNGTRLNCGNFELDGHLTVPSTRRSSTSVASKTGAPSPSISASTSATPTRPSVVVDSAAKKSSTLSLETFITAIMTFFLL</sequence>
<evidence type="ECO:0000256" key="5">
    <source>
        <dbReference type="ARBA" id="ARBA00022525"/>
    </source>
</evidence>